<keyword evidence="2" id="KW-1185">Reference proteome</keyword>
<gene>
    <name evidence="1" type="ORF">LIER_27784</name>
</gene>
<organism evidence="1 2">
    <name type="scientific">Lithospermum erythrorhizon</name>
    <name type="common">Purple gromwell</name>
    <name type="synonym">Lithospermum officinale var. erythrorhizon</name>
    <dbReference type="NCBI Taxonomy" id="34254"/>
    <lineage>
        <taxon>Eukaryota</taxon>
        <taxon>Viridiplantae</taxon>
        <taxon>Streptophyta</taxon>
        <taxon>Embryophyta</taxon>
        <taxon>Tracheophyta</taxon>
        <taxon>Spermatophyta</taxon>
        <taxon>Magnoliopsida</taxon>
        <taxon>eudicotyledons</taxon>
        <taxon>Gunneridae</taxon>
        <taxon>Pentapetalae</taxon>
        <taxon>asterids</taxon>
        <taxon>lamiids</taxon>
        <taxon>Boraginales</taxon>
        <taxon>Boraginaceae</taxon>
        <taxon>Boraginoideae</taxon>
        <taxon>Lithospermeae</taxon>
        <taxon>Lithospermum</taxon>
    </lineage>
</organism>
<comment type="caution">
    <text evidence="1">The sequence shown here is derived from an EMBL/GenBank/DDBJ whole genome shotgun (WGS) entry which is preliminary data.</text>
</comment>
<proteinExistence type="predicted"/>
<protein>
    <submittedName>
        <fullName evidence="1">Uncharacterized protein</fullName>
    </submittedName>
</protein>
<dbReference type="Proteomes" id="UP001454036">
    <property type="component" value="Unassembled WGS sequence"/>
</dbReference>
<sequence>MVEWVEEEAFRTKEVMDNNAPGREEVPRCLGSGAGVPIARGSLHEVWGTPVLVIENKTQFTARKIEDLCTELEERQVWRSWNTCHLRKYYV</sequence>
<name>A0AAV3REZ2_LITER</name>
<reference evidence="1 2" key="1">
    <citation type="submission" date="2024-01" db="EMBL/GenBank/DDBJ databases">
        <title>The complete chloroplast genome sequence of Lithospermum erythrorhizon: insights into the phylogenetic relationship among Boraginaceae species and the maternal lineages of purple gromwells.</title>
        <authorList>
            <person name="Okada T."/>
            <person name="Watanabe K."/>
        </authorList>
    </citation>
    <scope>NUCLEOTIDE SEQUENCE [LARGE SCALE GENOMIC DNA]</scope>
</reference>
<evidence type="ECO:0000313" key="1">
    <source>
        <dbReference type="EMBL" id="GAA0174384.1"/>
    </source>
</evidence>
<dbReference type="AlphaFoldDB" id="A0AAV3REZ2"/>
<dbReference type="EMBL" id="BAABME010009053">
    <property type="protein sequence ID" value="GAA0174384.1"/>
    <property type="molecule type" value="Genomic_DNA"/>
</dbReference>
<evidence type="ECO:0000313" key="2">
    <source>
        <dbReference type="Proteomes" id="UP001454036"/>
    </source>
</evidence>
<accession>A0AAV3REZ2</accession>